<reference evidence="2 3" key="1">
    <citation type="submission" date="2016-01" db="EMBL/GenBank/DDBJ databases">
        <title>Investigation of taxonomic status of Bacillus aminovorans.</title>
        <authorList>
            <person name="Verma A."/>
            <person name="Pal Y."/>
            <person name="Krishnamurthi S."/>
        </authorList>
    </citation>
    <scope>NUCLEOTIDE SEQUENCE [LARGE SCALE GENOMIC DNA]</scope>
    <source>
        <strain evidence="2 3">DSM 1314</strain>
    </source>
</reference>
<accession>A0A177L1M4</accession>
<keyword evidence="1" id="KW-0812">Transmembrane</keyword>
<keyword evidence="1" id="KW-0472">Membrane</keyword>
<feature type="transmembrane region" description="Helical" evidence="1">
    <location>
        <begin position="5"/>
        <end position="23"/>
    </location>
</feature>
<proteinExistence type="predicted"/>
<feature type="transmembrane region" description="Helical" evidence="1">
    <location>
        <begin position="52"/>
        <end position="71"/>
    </location>
</feature>
<protein>
    <submittedName>
        <fullName evidence="2">Uncharacterized protein</fullName>
    </submittedName>
</protein>
<dbReference type="RefSeq" id="WP_063966514.1">
    <property type="nucleotide sequence ID" value="NZ_JBCNAN010000052.1"/>
</dbReference>
<evidence type="ECO:0000256" key="1">
    <source>
        <dbReference type="SAM" id="Phobius"/>
    </source>
</evidence>
<evidence type="ECO:0000313" key="2">
    <source>
        <dbReference type="EMBL" id="OAH59175.1"/>
    </source>
</evidence>
<comment type="caution">
    <text evidence="2">The sequence shown here is derived from an EMBL/GenBank/DDBJ whole genome shotgun (WGS) entry which is preliminary data.</text>
</comment>
<name>A0A177L1M4_9BACI</name>
<feature type="transmembrane region" description="Helical" evidence="1">
    <location>
        <begin position="83"/>
        <end position="104"/>
    </location>
</feature>
<gene>
    <name evidence="2" type="ORF">AWH49_18685</name>
</gene>
<dbReference type="Proteomes" id="UP000076935">
    <property type="component" value="Unassembled WGS sequence"/>
</dbReference>
<dbReference type="AlphaFoldDB" id="A0A177L1M4"/>
<sequence>MRLFICSVLGIFFYYCILFYVFFSEKEKRWAESQGQPIDVRWDQNTAFVDGYIPFLTMPLLIMILWGYGLWLHKSKTTRERIALLISIFPVGIVYFIFFIFISMQGYQP</sequence>
<keyword evidence="3" id="KW-1185">Reference proteome</keyword>
<organism evidence="2 3">
    <name type="scientific">Domibacillus aminovorans</name>
    <dbReference type="NCBI Taxonomy" id="29332"/>
    <lineage>
        <taxon>Bacteria</taxon>
        <taxon>Bacillati</taxon>
        <taxon>Bacillota</taxon>
        <taxon>Bacilli</taxon>
        <taxon>Bacillales</taxon>
        <taxon>Bacillaceae</taxon>
        <taxon>Domibacillus</taxon>
    </lineage>
</organism>
<keyword evidence="1" id="KW-1133">Transmembrane helix</keyword>
<evidence type="ECO:0000313" key="3">
    <source>
        <dbReference type="Proteomes" id="UP000076935"/>
    </source>
</evidence>
<dbReference type="EMBL" id="LQWY01000066">
    <property type="protein sequence ID" value="OAH59175.1"/>
    <property type="molecule type" value="Genomic_DNA"/>
</dbReference>